<evidence type="ECO:0000313" key="2">
    <source>
        <dbReference type="Proteomes" id="UP001165367"/>
    </source>
</evidence>
<dbReference type="RefSeq" id="WP_237868319.1">
    <property type="nucleotide sequence ID" value="NZ_JAKLTR010000001.1"/>
</dbReference>
<dbReference type="EMBL" id="JAKLTR010000001">
    <property type="protein sequence ID" value="MCG2613094.1"/>
    <property type="molecule type" value="Genomic_DNA"/>
</dbReference>
<gene>
    <name evidence="1" type="ORF">LZZ85_02345</name>
</gene>
<dbReference type="Proteomes" id="UP001165367">
    <property type="component" value="Unassembled WGS sequence"/>
</dbReference>
<keyword evidence="2" id="KW-1185">Reference proteome</keyword>
<sequence>MAERSICLFVVIILLLNGEIFAQDKNVENLTTGGLEKTIERRFLEGKDGAHLLRKKTIMWGKPDMISQPRILLRAPIPESFFCRKEWQFEKATSIPLRFRLGSLAYTDYLEGKPNAFKP</sequence>
<name>A0ABS9KLA3_9BACT</name>
<accession>A0ABS9KLA3</accession>
<protein>
    <submittedName>
        <fullName evidence="1">Uncharacterized protein</fullName>
    </submittedName>
</protein>
<evidence type="ECO:0000313" key="1">
    <source>
        <dbReference type="EMBL" id="MCG2613094.1"/>
    </source>
</evidence>
<comment type="caution">
    <text evidence="1">The sequence shown here is derived from an EMBL/GenBank/DDBJ whole genome shotgun (WGS) entry which is preliminary data.</text>
</comment>
<proteinExistence type="predicted"/>
<reference evidence="1" key="1">
    <citation type="submission" date="2022-01" db="EMBL/GenBank/DDBJ databases">
        <authorList>
            <person name="Jo J.-H."/>
            <person name="Im W.-T."/>
        </authorList>
    </citation>
    <scope>NUCLEOTIDE SEQUENCE</scope>
    <source>
        <strain evidence="1">NA20</strain>
    </source>
</reference>
<organism evidence="1 2">
    <name type="scientific">Terrimonas ginsenosidimutans</name>
    <dbReference type="NCBI Taxonomy" id="2908004"/>
    <lineage>
        <taxon>Bacteria</taxon>
        <taxon>Pseudomonadati</taxon>
        <taxon>Bacteroidota</taxon>
        <taxon>Chitinophagia</taxon>
        <taxon>Chitinophagales</taxon>
        <taxon>Chitinophagaceae</taxon>
        <taxon>Terrimonas</taxon>
    </lineage>
</organism>